<dbReference type="PRINTS" id="PR00171">
    <property type="entry name" value="SUGRTRNSPORT"/>
</dbReference>
<dbReference type="InterPro" id="IPR050360">
    <property type="entry name" value="MFS_Sugar_Transporters"/>
</dbReference>
<dbReference type="InterPro" id="IPR005828">
    <property type="entry name" value="MFS_sugar_transport-like"/>
</dbReference>
<evidence type="ECO:0000256" key="5">
    <source>
        <dbReference type="ARBA" id="ARBA00022989"/>
    </source>
</evidence>
<dbReference type="Proteomes" id="UP001320420">
    <property type="component" value="Unassembled WGS sequence"/>
</dbReference>
<feature type="transmembrane region" description="Helical" evidence="7">
    <location>
        <begin position="112"/>
        <end position="134"/>
    </location>
</feature>
<feature type="transmembrane region" description="Helical" evidence="7">
    <location>
        <begin position="441"/>
        <end position="461"/>
    </location>
</feature>
<dbReference type="InterPro" id="IPR003663">
    <property type="entry name" value="Sugar/inositol_transpt"/>
</dbReference>
<dbReference type="GO" id="GO:0005351">
    <property type="term" value="F:carbohydrate:proton symporter activity"/>
    <property type="evidence" value="ECO:0007669"/>
    <property type="project" value="TreeGrafter"/>
</dbReference>
<feature type="transmembrane region" description="Helical" evidence="7">
    <location>
        <begin position="182"/>
        <end position="205"/>
    </location>
</feature>
<dbReference type="PANTHER" id="PTHR48022:SF68">
    <property type="entry name" value="MAJOR FACILITATOR SUPERFAMILY (MFS) PROFILE DOMAIN-CONTAINING PROTEIN-RELATED"/>
    <property type="match status" value="1"/>
</dbReference>
<dbReference type="InterPro" id="IPR005829">
    <property type="entry name" value="Sugar_transporter_CS"/>
</dbReference>
<feature type="transmembrane region" description="Helical" evidence="7">
    <location>
        <begin position="373"/>
        <end position="400"/>
    </location>
</feature>
<keyword evidence="10" id="KW-1185">Reference proteome</keyword>
<name>A0AAN9YM27_9PEZI</name>
<keyword evidence="3" id="KW-0813">Transport</keyword>
<gene>
    <name evidence="9" type="ORF">SLS62_008240</name>
</gene>
<dbReference type="EMBL" id="JAKJXP020000075">
    <property type="protein sequence ID" value="KAK7749271.1"/>
    <property type="molecule type" value="Genomic_DNA"/>
</dbReference>
<evidence type="ECO:0000256" key="4">
    <source>
        <dbReference type="ARBA" id="ARBA00022692"/>
    </source>
</evidence>
<evidence type="ECO:0000256" key="1">
    <source>
        <dbReference type="ARBA" id="ARBA00004141"/>
    </source>
</evidence>
<keyword evidence="5 7" id="KW-1133">Transmembrane helix</keyword>
<proteinExistence type="inferred from homology"/>
<dbReference type="SUPFAM" id="SSF103473">
    <property type="entry name" value="MFS general substrate transporter"/>
    <property type="match status" value="1"/>
</dbReference>
<evidence type="ECO:0000256" key="7">
    <source>
        <dbReference type="SAM" id="Phobius"/>
    </source>
</evidence>
<dbReference type="InterPro" id="IPR020846">
    <property type="entry name" value="MFS_dom"/>
</dbReference>
<dbReference type="Gene3D" id="1.20.1250.20">
    <property type="entry name" value="MFS general substrate transporter like domains"/>
    <property type="match status" value="1"/>
</dbReference>
<sequence>MAGKWYSLRQSKKAQVVLFSSTAIALYGYDQGMMSLINTNHSYLSTMGIAWDSPLVGVVVSIYYLGCAVGAVAFSKIADVWGRKKAIFACLATASLGNAVMFVAGLGGSPGALATMFLGRVVMGLGVGGIDSVIPIYSSELASDDARGRALAQEFQMNIFGLNMAFGINLAVTRALGKWSEWAWRIPIVTMQVYPLALLAVIGTLPESPKWFIYNERYDDAKAALLDIYRDGEDGEGERKFEELKERHNKEVNEPVSYWDMLTPGHAQFHPTIITIMVQINQALTGYGAVSVYGPQIFQLLGFDIEVSENLTMANYISYFVLMTASWILIDAMGRRRLLLGGSVVLTACFLLLGLFGGLAMNAEKLPIDQTSIAIPGVVSLFVATGAFGIGWLATVWLIPTEIYPTTARAQAAAISVIVWGLANFAITLLTPIMFNNLKYFLYLVFAATNAAAGVWTYFYLPESGNRSFDENVEFFEEAAREGTWRVSRVNEKKWMSMPYNDTLLDGSREAREREPLLGRIGDQLP</sequence>
<protein>
    <recommendedName>
        <fullName evidence="8">Major facilitator superfamily (MFS) profile domain-containing protein</fullName>
    </recommendedName>
</protein>
<dbReference type="AlphaFoldDB" id="A0AAN9YM27"/>
<dbReference type="PROSITE" id="PS50850">
    <property type="entry name" value="MFS"/>
    <property type="match status" value="1"/>
</dbReference>
<feature type="transmembrane region" description="Helical" evidence="7">
    <location>
        <begin position="313"/>
        <end position="330"/>
    </location>
</feature>
<feature type="transmembrane region" description="Helical" evidence="7">
    <location>
        <begin position="155"/>
        <end position="176"/>
    </location>
</feature>
<feature type="domain" description="Major facilitator superfamily (MFS) profile" evidence="8">
    <location>
        <begin position="16"/>
        <end position="465"/>
    </location>
</feature>
<accession>A0AAN9YM27</accession>
<evidence type="ECO:0000313" key="10">
    <source>
        <dbReference type="Proteomes" id="UP001320420"/>
    </source>
</evidence>
<feature type="transmembrane region" description="Helical" evidence="7">
    <location>
        <begin position="49"/>
        <end position="74"/>
    </location>
</feature>
<comment type="subcellular location">
    <subcellularLocation>
        <location evidence="1">Membrane</location>
        <topology evidence="1">Multi-pass membrane protein</topology>
    </subcellularLocation>
</comment>
<evidence type="ECO:0000259" key="8">
    <source>
        <dbReference type="PROSITE" id="PS50850"/>
    </source>
</evidence>
<dbReference type="PANTHER" id="PTHR48022">
    <property type="entry name" value="PLASTIDIC GLUCOSE TRANSPORTER 4"/>
    <property type="match status" value="1"/>
</dbReference>
<keyword evidence="4 7" id="KW-0812">Transmembrane</keyword>
<feature type="transmembrane region" description="Helical" evidence="7">
    <location>
        <begin position="412"/>
        <end position="435"/>
    </location>
</feature>
<keyword evidence="6 7" id="KW-0472">Membrane</keyword>
<evidence type="ECO:0000313" key="9">
    <source>
        <dbReference type="EMBL" id="KAK7749271.1"/>
    </source>
</evidence>
<dbReference type="Pfam" id="PF00083">
    <property type="entry name" value="Sugar_tr"/>
    <property type="match status" value="1"/>
</dbReference>
<comment type="similarity">
    <text evidence="2">Belongs to the major facilitator superfamily. Sugar transporter (TC 2.A.1.1) family.</text>
</comment>
<reference evidence="9 10" key="1">
    <citation type="submission" date="2024-02" db="EMBL/GenBank/DDBJ databases">
        <title>De novo assembly and annotation of 12 fungi associated with fruit tree decline syndrome in Ontario, Canada.</title>
        <authorList>
            <person name="Sulman M."/>
            <person name="Ellouze W."/>
            <person name="Ilyukhin E."/>
        </authorList>
    </citation>
    <scope>NUCLEOTIDE SEQUENCE [LARGE SCALE GENOMIC DNA]</scope>
    <source>
        <strain evidence="9 10">M11/M66-122</strain>
    </source>
</reference>
<dbReference type="PROSITE" id="PS00217">
    <property type="entry name" value="SUGAR_TRANSPORT_2"/>
    <property type="match status" value="1"/>
</dbReference>
<dbReference type="InterPro" id="IPR036259">
    <property type="entry name" value="MFS_trans_sf"/>
</dbReference>
<feature type="transmembrane region" description="Helical" evidence="7">
    <location>
        <begin position="12"/>
        <end position="29"/>
    </location>
</feature>
<dbReference type="GO" id="GO:0016020">
    <property type="term" value="C:membrane"/>
    <property type="evidence" value="ECO:0007669"/>
    <property type="project" value="UniProtKB-SubCell"/>
</dbReference>
<feature type="transmembrane region" description="Helical" evidence="7">
    <location>
        <begin position="337"/>
        <end position="361"/>
    </location>
</feature>
<evidence type="ECO:0000256" key="2">
    <source>
        <dbReference type="ARBA" id="ARBA00010992"/>
    </source>
</evidence>
<feature type="transmembrane region" description="Helical" evidence="7">
    <location>
        <begin position="86"/>
        <end position="106"/>
    </location>
</feature>
<evidence type="ECO:0000256" key="3">
    <source>
        <dbReference type="ARBA" id="ARBA00022448"/>
    </source>
</evidence>
<organism evidence="9 10">
    <name type="scientific">Diatrype stigma</name>
    <dbReference type="NCBI Taxonomy" id="117547"/>
    <lineage>
        <taxon>Eukaryota</taxon>
        <taxon>Fungi</taxon>
        <taxon>Dikarya</taxon>
        <taxon>Ascomycota</taxon>
        <taxon>Pezizomycotina</taxon>
        <taxon>Sordariomycetes</taxon>
        <taxon>Xylariomycetidae</taxon>
        <taxon>Xylariales</taxon>
        <taxon>Diatrypaceae</taxon>
        <taxon>Diatrype</taxon>
    </lineage>
</organism>
<evidence type="ECO:0000256" key="6">
    <source>
        <dbReference type="ARBA" id="ARBA00023136"/>
    </source>
</evidence>
<comment type="caution">
    <text evidence="9">The sequence shown here is derived from an EMBL/GenBank/DDBJ whole genome shotgun (WGS) entry which is preliminary data.</text>
</comment>